<accession>A0ABQ6MC65</accession>
<sequence length="483" mass="52115">MQLRRLHPSRPPLLYADLEVCLERRLTSLGDACTDAQRGEARELLRQCMEEDVRAAQSRAAQSSSQQPPSAPLPLPPLPPLPPPPPSPPPASPPFLQPLLSLYASDPRRFKRTLRKLLSAPSTDLLPLLSSLDSLKQLRAEDPSQLADVAPQFTPPLPLIDRFLSATLHLLADHSSAPPPPPPPYPPALVSLPPLILPLSLSADPLFLPPSLPPLLLSLDLQLASLVSAPHDTAQLARLVGPLLPNVPAARRWVPNLTSEALERDLVAKVEALDTRAAGDLLGQLELLPDFDPPHLTDLLSPFLCRSLPSLPPPLLPALSPLLPVGCELDRFREFLALSSPATAEFWGYFLHHAPSAPHLTVASTLRHALSGLGAASVLRVLLAEPLPQPYPYSLLLAPPLPASDVLALRGLEAHPARREIAAAAVALGHEVSCPRWAVEDKGVRPLLIGAVWAETGRLPEWVHESSDEENDGEEDDDGVMLM</sequence>
<feature type="compositionally biased region" description="Pro residues" evidence="1">
    <location>
        <begin position="69"/>
        <end position="96"/>
    </location>
</feature>
<proteinExistence type="predicted"/>
<feature type="region of interest" description="Disordered" evidence="1">
    <location>
        <begin position="53"/>
        <end position="98"/>
    </location>
</feature>
<feature type="compositionally biased region" description="Acidic residues" evidence="1">
    <location>
        <begin position="467"/>
        <end position="483"/>
    </location>
</feature>
<organism evidence="2 3">
    <name type="scientific">Tetraparma gracilis</name>
    <dbReference type="NCBI Taxonomy" id="2962635"/>
    <lineage>
        <taxon>Eukaryota</taxon>
        <taxon>Sar</taxon>
        <taxon>Stramenopiles</taxon>
        <taxon>Ochrophyta</taxon>
        <taxon>Bolidophyceae</taxon>
        <taxon>Parmales</taxon>
        <taxon>Triparmaceae</taxon>
        <taxon>Tetraparma</taxon>
    </lineage>
</organism>
<feature type="compositionally biased region" description="Low complexity" evidence="1">
    <location>
        <begin position="55"/>
        <end position="68"/>
    </location>
</feature>
<feature type="region of interest" description="Disordered" evidence="1">
    <location>
        <begin position="461"/>
        <end position="483"/>
    </location>
</feature>
<keyword evidence="3" id="KW-1185">Reference proteome</keyword>
<reference evidence="2 3" key="1">
    <citation type="journal article" date="2023" name="Commun. Biol.">
        <title>Genome analysis of Parmales, the sister group of diatoms, reveals the evolutionary specialization of diatoms from phago-mixotrophs to photoautotrophs.</title>
        <authorList>
            <person name="Ban H."/>
            <person name="Sato S."/>
            <person name="Yoshikawa S."/>
            <person name="Yamada K."/>
            <person name="Nakamura Y."/>
            <person name="Ichinomiya M."/>
            <person name="Sato N."/>
            <person name="Blanc-Mathieu R."/>
            <person name="Endo H."/>
            <person name="Kuwata A."/>
            <person name="Ogata H."/>
        </authorList>
    </citation>
    <scope>NUCLEOTIDE SEQUENCE [LARGE SCALE GENOMIC DNA]</scope>
</reference>
<gene>
    <name evidence="2" type="ORF">TeGR_g10412</name>
</gene>
<evidence type="ECO:0000313" key="2">
    <source>
        <dbReference type="EMBL" id="GMI23409.1"/>
    </source>
</evidence>
<protein>
    <submittedName>
        <fullName evidence="2">Uncharacterized protein</fullName>
    </submittedName>
</protein>
<dbReference type="Proteomes" id="UP001165060">
    <property type="component" value="Unassembled WGS sequence"/>
</dbReference>
<name>A0ABQ6MC65_9STRA</name>
<evidence type="ECO:0000256" key="1">
    <source>
        <dbReference type="SAM" id="MobiDB-lite"/>
    </source>
</evidence>
<dbReference type="EMBL" id="BRYB01001331">
    <property type="protein sequence ID" value="GMI23409.1"/>
    <property type="molecule type" value="Genomic_DNA"/>
</dbReference>
<evidence type="ECO:0000313" key="3">
    <source>
        <dbReference type="Proteomes" id="UP001165060"/>
    </source>
</evidence>
<comment type="caution">
    <text evidence="2">The sequence shown here is derived from an EMBL/GenBank/DDBJ whole genome shotgun (WGS) entry which is preliminary data.</text>
</comment>